<proteinExistence type="predicted"/>
<dbReference type="HOGENOM" id="CLU_2372910_0_0_1"/>
<sequence length="95" mass="11331">MNALKRCANAVHWWLHQPLGGVRANPIPPFTVSRRSPEQQRLWDKAEEAYRVLQQMQEQQDLHEKGPVSKRDAAMRSLVEEMRLRRHRQDSKWFS</sequence>
<dbReference type="Proteomes" id="UP000007978">
    <property type="component" value="Chromosome 2"/>
</dbReference>
<dbReference type="AlphaFoldDB" id="K3VZ09"/>
<protein>
    <submittedName>
        <fullName evidence="1">Uncharacterized protein</fullName>
    </submittedName>
</protein>
<evidence type="ECO:0000313" key="1">
    <source>
        <dbReference type="EMBL" id="EKJ71580.1"/>
    </source>
</evidence>
<name>K3VZ09_FUSPC</name>
<comment type="caution">
    <text evidence="1">The sequence shown here is derived from an EMBL/GenBank/DDBJ whole genome shotgun (WGS) entry which is preliminary data.</text>
</comment>
<evidence type="ECO:0000313" key="2">
    <source>
        <dbReference type="Proteomes" id="UP000007978"/>
    </source>
</evidence>
<keyword evidence="2" id="KW-1185">Reference proteome</keyword>
<gene>
    <name evidence="1" type="ORF">FPSE_08219</name>
</gene>
<dbReference type="EMBL" id="AFNW01000284">
    <property type="protein sequence ID" value="EKJ71580.1"/>
    <property type="molecule type" value="Genomic_DNA"/>
</dbReference>
<reference evidence="1 2" key="1">
    <citation type="journal article" date="2012" name="PLoS Pathog.">
        <title>Comparative pathogenomics reveals horizontally acquired novel virulence genes in fungi infecting cereal hosts.</title>
        <authorList>
            <person name="Gardiner D.M."/>
            <person name="McDonald M.C."/>
            <person name="Covarelli L."/>
            <person name="Solomon P.S."/>
            <person name="Rusu A.G."/>
            <person name="Marshall M."/>
            <person name="Kazan K."/>
            <person name="Chakraborty S."/>
            <person name="McDonald B.A."/>
            <person name="Manners J.M."/>
        </authorList>
    </citation>
    <scope>NUCLEOTIDE SEQUENCE [LARGE SCALE GENOMIC DNA]</scope>
    <source>
        <strain evidence="1 2">CS3096</strain>
    </source>
</reference>
<organism evidence="1 2">
    <name type="scientific">Fusarium pseudograminearum (strain CS3096)</name>
    <name type="common">Wheat and barley crown-rot fungus</name>
    <dbReference type="NCBI Taxonomy" id="1028729"/>
    <lineage>
        <taxon>Eukaryota</taxon>
        <taxon>Fungi</taxon>
        <taxon>Dikarya</taxon>
        <taxon>Ascomycota</taxon>
        <taxon>Pezizomycotina</taxon>
        <taxon>Sordariomycetes</taxon>
        <taxon>Hypocreomycetidae</taxon>
        <taxon>Hypocreales</taxon>
        <taxon>Nectriaceae</taxon>
        <taxon>Fusarium</taxon>
    </lineage>
</organism>
<dbReference type="GeneID" id="20366837"/>
<dbReference type="RefSeq" id="XP_009259612.1">
    <property type="nucleotide sequence ID" value="XM_009261337.1"/>
</dbReference>
<dbReference type="KEGG" id="fpu:FPSE_08219"/>
<accession>K3VZ09</accession>